<dbReference type="Proteomes" id="UP000650833">
    <property type="component" value="Unassembled WGS sequence"/>
</dbReference>
<name>A0A8H7UZQ5_9FUNG</name>
<sequence>MLFDKITPGPLFYVILAFGGVVYLLGIENIREYVIQKRIGVLKEDNMENQVKKQFLLNNLLRLKRDTINFVDQLKKVDSGVIDLPVDLPHYADNLNLSYKDTAAALDILRKSTFVLTEYRINIDDMYKDLSKGGDVQ</sequence>
<evidence type="ECO:0000313" key="2">
    <source>
        <dbReference type="EMBL" id="KAG2198038.1"/>
    </source>
</evidence>
<reference evidence="2" key="1">
    <citation type="submission" date="2020-12" db="EMBL/GenBank/DDBJ databases">
        <title>Metabolic potential, ecology and presence of endohyphal bacteria is reflected in genomic diversity of Mucoromycotina.</title>
        <authorList>
            <person name="Muszewska A."/>
            <person name="Okrasinska A."/>
            <person name="Steczkiewicz K."/>
            <person name="Drgas O."/>
            <person name="Orlowska M."/>
            <person name="Perlinska-Lenart U."/>
            <person name="Aleksandrzak-Piekarczyk T."/>
            <person name="Szatraj K."/>
            <person name="Zielenkiewicz U."/>
            <person name="Pilsyk S."/>
            <person name="Malc E."/>
            <person name="Mieczkowski P."/>
            <person name="Kruszewska J.S."/>
            <person name="Biernat P."/>
            <person name="Pawlowska J."/>
        </authorList>
    </citation>
    <scope>NUCLEOTIDE SEQUENCE</scope>
    <source>
        <strain evidence="2">CBS 226.32</strain>
    </source>
</reference>
<dbReference type="EMBL" id="JAEPRC010000405">
    <property type="protein sequence ID" value="KAG2198038.1"/>
    <property type="molecule type" value="Genomic_DNA"/>
</dbReference>
<comment type="caution">
    <text evidence="2">The sequence shown here is derived from an EMBL/GenBank/DDBJ whole genome shotgun (WGS) entry which is preliminary data.</text>
</comment>
<evidence type="ECO:0000313" key="3">
    <source>
        <dbReference type="Proteomes" id="UP000650833"/>
    </source>
</evidence>
<dbReference type="AlphaFoldDB" id="A0A8H7UZQ5"/>
<protein>
    <submittedName>
        <fullName evidence="2">Uncharacterized protein</fullName>
    </submittedName>
</protein>
<accession>A0A8H7UZQ5</accession>
<feature type="transmembrane region" description="Helical" evidence="1">
    <location>
        <begin position="12"/>
        <end position="30"/>
    </location>
</feature>
<evidence type="ECO:0000256" key="1">
    <source>
        <dbReference type="SAM" id="Phobius"/>
    </source>
</evidence>
<proteinExistence type="predicted"/>
<keyword evidence="1" id="KW-0472">Membrane</keyword>
<organism evidence="2 3">
    <name type="scientific">Mucor plumbeus</name>
    <dbReference type="NCBI Taxonomy" id="97098"/>
    <lineage>
        <taxon>Eukaryota</taxon>
        <taxon>Fungi</taxon>
        <taxon>Fungi incertae sedis</taxon>
        <taxon>Mucoromycota</taxon>
        <taxon>Mucoromycotina</taxon>
        <taxon>Mucoromycetes</taxon>
        <taxon>Mucorales</taxon>
        <taxon>Mucorineae</taxon>
        <taxon>Mucoraceae</taxon>
        <taxon>Mucor</taxon>
    </lineage>
</organism>
<dbReference type="OrthoDB" id="10254663at2759"/>
<keyword evidence="1" id="KW-0812">Transmembrane</keyword>
<keyword evidence="1" id="KW-1133">Transmembrane helix</keyword>
<gene>
    <name evidence="2" type="ORF">INT46_000584</name>
</gene>
<keyword evidence="3" id="KW-1185">Reference proteome</keyword>